<dbReference type="OMA" id="TEECHRI"/>
<dbReference type="GO" id="GO:0008270">
    <property type="term" value="F:zinc ion binding"/>
    <property type="evidence" value="ECO:0007669"/>
    <property type="project" value="UniProtKB-KW"/>
</dbReference>
<dbReference type="InterPro" id="IPR052797">
    <property type="entry name" value="RegFact_GeneExpr_CellDeath"/>
</dbReference>
<dbReference type="InterPro" id="IPR007527">
    <property type="entry name" value="Znf_SWIM"/>
</dbReference>
<keyword evidence="1" id="KW-0863">Zinc-finger</keyword>
<proteinExistence type="predicted"/>
<dbReference type="STRING" id="126957.T1JDB6"/>
<reference evidence="6" key="1">
    <citation type="submission" date="2011-05" db="EMBL/GenBank/DDBJ databases">
        <authorList>
            <person name="Richards S.R."/>
            <person name="Qu J."/>
            <person name="Jiang H."/>
            <person name="Jhangiani S.N."/>
            <person name="Agravi P."/>
            <person name="Goodspeed R."/>
            <person name="Gross S."/>
            <person name="Mandapat C."/>
            <person name="Jackson L."/>
            <person name="Mathew T."/>
            <person name="Pu L."/>
            <person name="Thornton R."/>
            <person name="Saada N."/>
            <person name="Wilczek-Boney K.B."/>
            <person name="Lee S."/>
            <person name="Kovar C."/>
            <person name="Wu Y."/>
            <person name="Scherer S.E."/>
            <person name="Worley K.C."/>
            <person name="Muzny D.M."/>
            <person name="Gibbs R."/>
        </authorList>
    </citation>
    <scope>NUCLEOTIDE SEQUENCE</scope>
    <source>
        <strain evidence="6">Brora</strain>
    </source>
</reference>
<dbReference type="Proteomes" id="UP000014500">
    <property type="component" value="Unassembled WGS sequence"/>
</dbReference>
<dbReference type="AlphaFoldDB" id="T1JDB6"/>
<keyword evidence="1" id="KW-0479">Metal-binding</keyword>
<protein>
    <recommendedName>
        <fullName evidence="7">C2H2-type domain-containing protein</fullName>
    </recommendedName>
</protein>
<evidence type="ECO:0008006" key="7">
    <source>
        <dbReference type="Google" id="ProtNLM"/>
    </source>
</evidence>
<feature type="compositionally biased region" description="Basic and acidic residues" evidence="2">
    <location>
        <begin position="721"/>
        <end position="734"/>
    </location>
</feature>
<dbReference type="SMART" id="SM00355">
    <property type="entry name" value="ZnF_C2H2"/>
    <property type="match status" value="2"/>
</dbReference>
<dbReference type="HOGENOM" id="CLU_017105_0_0_1"/>
<feature type="region of interest" description="Disordered" evidence="2">
    <location>
        <begin position="685"/>
        <end position="734"/>
    </location>
</feature>
<dbReference type="EMBL" id="JH432102">
    <property type="status" value="NOT_ANNOTATED_CDS"/>
    <property type="molecule type" value="Genomic_DNA"/>
</dbReference>
<dbReference type="PROSITE" id="PS00028">
    <property type="entry name" value="ZINC_FINGER_C2H2_1"/>
    <property type="match status" value="1"/>
</dbReference>
<dbReference type="PhylomeDB" id="T1JDB6"/>
<evidence type="ECO:0000313" key="5">
    <source>
        <dbReference type="EnsemblMetazoa" id="SMAR011792-PA"/>
    </source>
</evidence>
<accession>T1JDB6</accession>
<reference evidence="5" key="2">
    <citation type="submission" date="2015-02" db="UniProtKB">
        <authorList>
            <consortium name="EnsemblMetazoa"/>
        </authorList>
    </citation>
    <scope>IDENTIFICATION</scope>
</reference>
<sequence>MDARFALQVFTMEIVESKAEDMPKSALKCFLCEKEFSSISAQRRHIRNIHGEDTTNLSSKSPMQCPLCTEFRCNKTVDLHKHLEIQHKTTLDIQKFTLATMTAFEEWKQQEEVATNSEFVKERGDIQAVDGSRKIMYRCSRSGTFKPQGVGKRALKKQGSRKINAVCPSRMVIKIEKNDTIEQAIQVEYVKTHFGHSLNELDHLSLSKVDRVKIAQQLITGIPSNIILENVRANISVPLQRKDLLTQKDLRNIKKAFNITDSSRNANDLVSVELWVSEMKTLRSSNPVLFFKQQSEESTISGLEKNDLLLMIMTEEQKYMLSKFGNNICIDSTYETGIETDCFELTAIFVLDSRDAFPVAFILTNRHDEDLLRICFEIIKENNGCVNAKVLMTNESDEYANAWRKVMGPVEQRFLCTWHVERSLVRKSLLIEPSEKRESVMNKLKALMDEVTEKKFLRLHSNLIAELECDADTIAFGHFVKTHYSNRCKLWAACYRNGYRINKKLSLDGFCELIKYETPNPNEDRERKRRLDKTVYAVMNYVREKEFSRLVKWPKTKTRYKLIAIRDRHVKSLELTEDMIYKDGLEEGTQGYWLVQSSSYPTIWYEVKFSQSCDCHLKCNHCKKCIHTYSCTCIDFSIKFNMCKHIHFVCQMNSNLGNCNNNLSLHNPESEHLYCSYTAKTANDSSAGNESTTEESESNSNSNSASAVSSGESESVTCITTDDKPDDHDPNYDDLIESAKSEFGKLIAMCQSREQTKFVNESLKVIELKLSAVKE</sequence>
<name>T1JDB6_STRMM</name>
<feature type="compositionally biased region" description="Low complexity" evidence="2">
    <location>
        <begin position="698"/>
        <end position="717"/>
    </location>
</feature>
<organism evidence="5 6">
    <name type="scientific">Strigamia maritima</name>
    <name type="common">European centipede</name>
    <name type="synonym">Geophilus maritimus</name>
    <dbReference type="NCBI Taxonomy" id="126957"/>
    <lineage>
        <taxon>Eukaryota</taxon>
        <taxon>Metazoa</taxon>
        <taxon>Ecdysozoa</taxon>
        <taxon>Arthropoda</taxon>
        <taxon>Myriapoda</taxon>
        <taxon>Chilopoda</taxon>
        <taxon>Pleurostigmophora</taxon>
        <taxon>Geophilomorpha</taxon>
        <taxon>Linotaeniidae</taxon>
        <taxon>Strigamia</taxon>
    </lineage>
</organism>
<dbReference type="Gene3D" id="3.30.160.60">
    <property type="entry name" value="Classic Zinc Finger"/>
    <property type="match status" value="1"/>
</dbReference>
<evidence type="ECO:0000259" key="3">
    <source>
        <dbReference type="PROSITE" id="PS50157"/>
    </source>
</evidence>
<feature type="domain" description="C2H2-type" evidence="3">
    <location>
        <begin position="27"/>
        <end position="55"/>
    </location>
</feature>
<evidence type="ECO:0000256" key="2">
    <source>
        <dbReference type="SAM" id="MobiDB-lite"/>
    </source>
</evidence>
<dbReference type="PROSITE" id="PS50966">
    <property type="entry name" value="ZF_SWIM"/>
    <property type="match status" value="1"/>
</dbReference>
<dbReference type="PANTHER" id="PTHR33936:SF24">
    <property type="entry name" value="C2H2-TYPE DOMAIN-CONTAINING PROTEIN"/>
    <property type="match status" value="1"/>
</dbReference>
<dbReference type="PANTHER" id="PTHR33936">
    <property type="entry name" value="PROTEIN CBG17840"/>
    <property type="match status" value="1"/>
</dbReference>
<dbReference type="InterPro" id="IPR013087">
    <property type="entry name" value="Znf_C2H2_type"/>
</dbReference>
<evidence type="ECO:0000256" key="1">
    <source>
        <dbReference type="PROSITE-ProRule" id="PRU00042"/>
    </source>
</evidence>
<feature type="domain" description="SWIM-type" evidence="4">
    <location>
        <begin position="605"/>
        <end position="654"/>
    </location>
</feature>
<evidence type="ECO:0000313" key="6">
    <source>
        <dbReference type="Proteomes" id="UP000014500"/>
    </source>
</evidence>
<dbReference type="PROSITE" id="PS50157">
    <property type="entry name" value="ZINC_FINGER_C2H2_2"/>
    <property type="match status" value="1"/>
</dbReference>
<dbReference type="EnsemblMetazoa" id="SMAR011792-RA">
    <property type="protein sequence ID" value="SMAR011792-PA"/>
    <property type="gene ID" value="SMAR011792"/>
</dbReference>
<keyword evidence="6" id="KW-1185">Reference proteome</keyword>
<evidence type="ECO:0000259" key="4">
    <source>
        <dbReference type="PROSITE" id="PS50966"/>
    </source>
</evidence>
<dbReference type="eggNOG" id="ENOG502QVXX">
    <property type="taxonomic scope" value="Eukaryota"/>
</dbReference>
<keyword evidence="1" id="KW-0862">Zinc</keyword>